<dbReference type="SUPFAM" id="SSF50044">
    <property type="entry name" value="SH3-domain"/>
    <property type="match status" value="1"/>
</dbReference>
<dbReference type="SUPFAM" id="SSF55797">
    <property type="entry name" value="PR-1-like"/>
    <property type="match status" value="1"/>
</dbReference>
<dbReference type="SMART" id="SM00287">
    <property type="entry name" value="SH3b"/>
    <property type="match status" value="1"/>
</dbReference>
<dbReference type="RefSeq" id="WP_254761242.1">
    <property type="nucleotide sequence ID" value="NZ_JANCLT010000023.1"/>
</dbReference>
<reference evidence="3" key="1">
    <citation type="submission" date="2022-07" db="EMBL/GenBank/DDBJ databases">
        <authorList>
            <person name="Li W.-J."/>
            <person name="Deng Q.-Q."/>
        </authorList>
    </citation>
    <scope>NUCLEOTIDE SEQUENCE</scope>
    <source>
        <strain evidence="3">SYSU M60031</strain>
    </source>
</reference>
<feature type="chain" id="PRO_5041426863" evidence="1">
    <location>
        <begin position="26"/>
        <end position="236"/>
    </location>
</feature>
<dbReference type="Pfam" id="PF08239">
    <property type="entry name" value="SH3_3"/>
    <property type="match status" value="1"/>
</dbReference>
<dbReference type="PANTHER" id="PTHR31157:SF1">
    <property type="entry name" value="SCP DOMAIN-CONTAINING PROTEIN"/>
    <property type="match status" value="1"/>
</dbReference>
<name>A0AA41XDC5_9BACI</name>
<keyword evidence="4" id="KW-1185">Reference proteome</keyword>
<feature type="domain" description="SH3b" evidence="2">
    <location>
        <begin position="33"/>
        <end position="99"/>
    </location>
</feature>
<dbReference type="Gene3D" id="2.30.30.40">
    <property type="entry name" value="SH3 Domains"/>
    <property type="match status" value="1"/>
</dbReference>
<evidence type="ECO:0000313" key="4">
    <source>
        <dbReference type="Proteomes" id="UP001156102"/>
    </source>
</evidence>
<dbReference type="AlphaFoldDB" id="A0AA41XDC5"/>
<comment type="caution">
    <text evidence="3">The sequence shown here is derived from an EMBL/GenBank/DDBJ whole genome shotgun (WGS) entry which is preliminary data.</text>
</comment>
<feature type="signal peptide" evidence="1">
    <location>
        <begin position="1"/>
        <end position="25"/>
    </location>
</feature>
<evidence type="ECO:0000313" key="3">
    <source>
        <dbReference type="EMBL" id="MCP8971284.1"/>
    </source>
</evidence>
<dbReference type="PANTHER" id="PTHR31157">
    <property type="entry name" value="SCP DOMAIN-CONTAINING PROTEIN"/>
    <property type="match status" value="1"/>
</dbReference>
<accession>A0AA41XDC5</accession>
<dbReference type="Proteomes" id="UP001156102">
    <property type="component" value="Unassembled WGS sequence"/>
</dbReference>
<dbReference type="NCBIfam" id="TIGR02909">
    <property type="entry name" value="spore_YkwD"/>
    <property type="match status" value="1"/>
</dbReference>
<dbReference type="InterPro" id="IPR003646">
    <property type="entry name" value="SH3-like_bac-type"/>
</dbReference>
<keyword evidence="1" id="KW-0732">Signal</keyword>
<dbReference type="InterPro" id="IPR014044">
    <property type="entry name" value="CAP_dom"/>
</dbReference>
<dbReference type="InterPro" id="IPR036028">
    <property type="entry name" value="SH3-like_dom_sf"/>
</dbReference>
<evidence type="ECO:0000259" key="2">
    <source>
        <dbReference type="PROSITE" id="PS51781"/>
    </source>
</evidence>
<proteinExistence type="predicted"/>
<protein>
    <submittedName>
        <fullName evidence="3">CAP domain-containing protein</fullName>
    </submittedName>
</protein>
<dbReference type="EMBL" id="JANCLT010000023">
    <property type="protein sequence ID" value="MCP8971284.1"/>
    <property type="molecule type" value="Genomic_DNA"/>
</dbReference>
<evidence type="ECO:0000256" key="1">
    <source>
        <dbReference type="SAM" id="SignalP"/>
    </source>
</evidence>
<dbReference type="InterPro" id="IPR014258">
    <property type="entry name" value="CAP_domain_YkwD-like"/>
</dbReference>
<dbReference type="Pfam" id="PF00188">
    <property type="entry name" value="CAP"/>
    <property type="match status" value="1"/>
</dbReference>
<dbReference type="Gene3D" id="3.40.33.10">
    <property type="entry name" value="CAP"/>
    <property type="match status" value="1"/>
</dbReference>
<organism evidence="3 4">
    <name type="scientific">Ectobacillus ponti</name>
    <dbReference type="NCBI Taxonomy" id="2961894"/>
    <lineage>
        <taxon>Bacteria</taxon>
        <taxon>Bacillati</taxon>
        <taxon>Bacillota</taxon>
        <taxon>Bacilli</taxon>
        <taxon>Bacillales</taxon>
        <taxon>Bacillaceae</taxon>
        <taxon>Ectobacillus</taxon>
    </lineage>
</organism>
<dbReference type="InterPro" id="IPR035940">
    <property type="entry name" value="CAP_sf"/>
</dbReference>
<dbReference type="CDD" id="cd05379">
    <property type="entry name" value="CAP_bacterial"/>
    <property type="match status" value="1"/>
</dbReference>
<gene>
    <name evidence="3" type="ORF">NK662_22460</name>
</gene>
<sequence length="236" mass="25477">MKKTFAATIAAATLFSFGQAIPQLATNAKVEAAAVQTQKGKVTTVLNVRSKASTGGKVLGTLKKGTIITIKKKLANGWLQISYKGKTAYVSGKYVKRMASSTATAVSTSSQLNAYEQKVVSLTNAERAKAGLRPLQVDTKLSQVARAKSQDMASHNYFSHTSPTYGSPFDMMKQFGVTYSYAGENIAMGQRTPEEVMTAWMNSAGHRANILNKSYTHIGVGYVSGKNVWTQEFIGR</sequence>
<dbReference type="PROSITE" id="PS51781">
    <property type="entry name" value="SH3B"/>
    <property type="match status" value="1"/>
</dbReference>